<feature type="transmembrane region" description="Helical" evidence="1">
    <location>
        <begin position="15"/>
        <end position="38"/>
    </location>
</feature>
<gene>
    <name evidence="2" type="ORF">S06H3_60905</name>
</gene>
<sequence>MDLTYSPIEGKSRGYRIMVAVLGVMVAVLVASYLVAYLKGFQVWGIS</sequence>
<comment type="caution">
    <text evidence="2">The sequence shown here is derived from an EMBL/GenBank/DDBJ whole genome shotgun (WGS) entry which is preliminary data.</text>
</comment>
<feature type="non-terminal residue" evidence="2">
    <location>
        <position position="47"/>
    </location>
</feature>
<accession>X1NXB1</accession>
<evidence type="ECO:0000256" key="1">
    <source>
        <dbReference type="SAM" id="Phobius"/>
    </source>
</evidence>
<dbReference type="AlphaFoldDB" id="X1NXB1"/>
<dbReference type="EMBL" id="BARV01039820">
    <property type="protein sequence ID" value="GAI48233.1"/>
    <property type="molecule type" value="Genomic_DNA"/>
</dbReference>
<keyword evidence="1" id="KW-0472">Membrane</keyword>
<organism evidence="2">
    <name type="scientific">marine sediment metagenome</name>
    <dbReference type="NCBI Taxonomy" id="412755"/>
    <lineage>
        <taxon>unclassified sequences</taxon>
        <taxon>metagenomes</taxon>
        <taxon>ecological metagenomes</taxon>
    </lineage>
</organism>
<reference evidence="2" key="1">
    <citation type="journal article" date="2014" name="Front. Microbiol.">
        <title>High frequency of phylogenetically diverse reductive dehalogenase-homologous genes in deep subseafloor sedimentary metagenomes.</title>
        <authorList>
            <person name="Kawai M."/>
            <person name="Futagami T."/>
            <person name="Toyoda A."/>
            <person name="Takaki Y."/>
            <person name="Nishi S."/>
            <person name="Hori S."/>
            <person name="Arai W."/>
            <person name="Tsubouchi T."/>
            <person name="Morono Y."/>
            <person name="Uchiyama I."/>
            <person name="Ito T."/>
            <person name="Fujiyama A."/>
            <person name="Inagaki F."/>
            <person name="Takami H."/>
        </authorList>
    </citation>
    <scope>NUCLEOTIDE SEQUENCE</scope>
    <source>
        <strain evidence="2">Expedition CK06-06</strain>
    </source>
</reference>
<keyword evidence="1" id="KW-0812">Transmembrane</keyword>
<protein>
    <submittedName>
        <fullName evidence="2">Uncharacterized protein</fullName>
    </submittedName>
</protein>
<keyword evidence="1" id="KW-1133">Transmembrane helix</keyword>
<proteinExistence type="predicted"/>
<evidence type="ECO:0000313" key="2">
    <source>
        <dbReference type="EMBL" id="GAI48233.1"/>
    </source>
</evidence>
<name>X1NXB1_9ZZZZ</name>